<feature type="region of interest" description="Disordered" evidence="7">
    <location>
        <begin position="534"/>
        <end position="598"/>
    </location>
</feature>
<keyword evidence="4" id="KW-0234">DNA repair</keyword>
<evidence type="ECO:0000256" key="2">
    <source>
        <dbReference type="ARBA" id="ARBA00022763"/>
    </source>
</evidence>
<dbReference type="InParanoid" id="F0VCJ6"/>
<keyword evidence="10" id="KW-1185">Reference proteome</keyword>
<feature type="compositionally biased region" description="Polar residues" evidence="7">
    <location>
        <begin position="323"/>
        <end position="333"/>
    </location>
</feature>
<reference evidence="8" key="1">
    <citation type="submission" date="2011-02" db="EMBL/GenBank/DDBJ databases">
        <authorList>
            <person name="Aslett M."/>
        </authorList>
    </citation>
    <scope>NUCLEOTIDE SEQUENCE</scope>
    <source>
        <strain evidence="8">Liverpool</strain>
    </source>
</reference>
<dbReference type="PANTHER" id="PTHR43286">
    <property type="entry name" value="ENDONUCLEASE III-LIKE PROTEIN 1"/>
    <property type="match status" value="1"/>
</dbReference>
<feature type="compositionally biased region" description="Basic and acidic residues" evidence="7">
    <location>
        <begin position="393"/>
        <end position="402"/>
    </location>
</feature>
<feature type="compositionally biased region" description="Basic and acidic residues" evidence="7">
    <location>
        <begin position="959"/>
        <end position="1020"/>
    </location>
</feature>
<feature type="compositionally biased region" description="Polar residues" evidence="7">
    <location>
        <begin position="262"/>
        <end position="272"/>
    </location>
</feature>
<organism evidence="8 10">
    <name type="scientific">Neospora caninum (strain Liverpool)</name>
    <dbReference type="NCBI Taxonomy" id="572307"/>
    <lineage>
        <taxon>Eukaryota</taxon>
        <taxon>Sar</taxon>
        <taxon>Alveolata</taxon>
        <taxon>Apicomplexa</taxon>
        <taxon>Conoidasida</taxon>
        <taxon>Coccidia</taxon>
        <taxon>Eucoccidiorida</taxon>
        <taxon>Eimeriorina</taxon>
        <taxon>Sarcocystidae</taxon>
        <taxon>Neospora</taxon>
    </lineage>
</organism>
<dbReference type="GeneID" id="13444152"/>
<sequence length="1132" mass="121473">MPKESHRKSVNGRTAESRRDEEHIEKNDLPRSQENFLAGGGEESSSFYGLLVPLHLALFVPPTPQMASEGDNPFAFFAFQALRGVPSPDRSSSPAPSFAASPPVSASPLPSSPVTPHGPPPAAASGVRTPGLGPADRTVRACALYSVSASSPRSSKRWTAPRQKSPEPSPHRREVNDGDENPLAGENERRPRSSDGDDEEEEKSRKKRFSLRPRRASPLGPPRPPPNLTEVISCCSSPSLSPRCSPSSRSLLSHDYSKASWALSSLRRSPSVSDRPGSPAPPLCSSPGPGQAPAGLVSPGHRFLRQGLSRPRGKQTEKRLAGSASQHASETAASPSPVSPPPLSPSLPDSTFASSLPSSSVSSSVLASSSSDSSLASFSPCSSPEGQAPSGKDSVRGSNREEKRRRKQPRPAGAGGAETADLTSESFSLSEWTTSLENAPLFVSAAETLQSPNEEAAPYGWRRILGGLILLRQRYSRATTPDDFYQFLVRVNRFKEPKFLALIAAILSIRCRDPVALRAMNCFMHAATRRAVQLAKRTSSPSPAASTDSPSASGSSPASLVSPSASALSADAASSSAVGSEEEGRTREEDDPLWRRFEDEGPTCDVVRHMSESEIQESIASVNFKDSKANRIVRLTRMLHGSFRGRVPSTFEDLVKLPGVGPTVANLLLSLHYGRNEGPSRLTLPSRFLRLKKTTKLLPGVDDDASPMFLAPAFSAGERTHDEQSSAPCSSASPALSPSSPVSPPSSLPPVSASSSLSLSASAVESREELQEQTQMHGADLRQNEASDSAEALATRRGNGAETHDLCEDSDLAQKPQTQTRQTAETVSLEIDETQIHQLLRNGGGLFVDTNVKRLARCFNWLPKDERMSLEKVKETLERWIPPGLYFELPLLFSGLVQLLCGPDTPKCSTCWLGDICPHRQSAALQRRAKPAAKDEKATAARDSNAEGGLGDSRAGQEATDKAQEPHASRDTEEGRGRNERERVGEDMARESAERVAKRRNEQGREEAKAERGEAAHGDEGGENESETGGRVRPADVHFGASSEKEMSIKECEEVVDTCPVESRGRNRSPSLEVVDSDSSAGEDCEGEEGDEPVTVLGVKEAWSARALCTSRTTVSFNSEVGRIFSEQPSKP</sequence>
<feature type="region of interest" description="Disordered" evidence="7">
    <location>
        <begin position="927"/>
        <end position="1048"/>
    </location>
</feature>
<evidence type="ECO:0000256" key="7">
    <source>
        <dbReference type="SAM" id="MobiDB-lite"/>
    </source>
</evidence>
<feature type="compositionally biased region" description="Basic residues" evidence="7">
    <location>
        <begin position="205"/>
        <end position="215"/>
    </location>
</feature>
<dbReference type="GO" id="GO:0006285">
    <property type="term" value="P:base-excision repair, AP site formation"/>
    <property type="evidence" value="ECO:0007669"/>
    <property type="project" value="TreeGrafter"/>
</dbReference>
<feature type="region of interest" description="Disordered" evidence="7">
    <location>
        <begin position="717"/>
        <end position="822"/>
    </location>
</feature>
<accession>F0VCJ6</accession>
<dbReference type="EMBL" id="FR823386">
    <property type="protein sequence ID" value="CBZ51685.1"/>
    <property type="molecule type" value="Genomic_DNA"/>
</dbReference>
<dbReference type="OMA" id="IRCRDPV"/>
<evidence type="ECO:0000313" key="8">
    <source>
        <dbReference type="EMBL" id="CBZ51685.1"/>
    </source>
</evidence>
<feature type="compositionally biased region" description="Acidic residues" evidence="7">
    <location>
        <begin position="1081"/>
        <end position="1092"/>
    </location>
</feature>
<evidence type="ECO:0000313" key="10">
    <source>
        <dbReference type="Proteomes" id="UP000007494"/>
    </source>
</evidence>
<proteinExistence type="inferred from homology"/>
<dbReference type="Proteomes" id="UP000007494">
    <property type="component" value="Chromosome V"/>
</dbReference>
<dbReference type="Gene3D" id="1.10.1670.10">
    <property type="entry name" value="Helix-hairpin-Helix base-excision DNA repair enzymes (C-terminal)"/>
    <property type="match status" value="1"/>
</dbReference>
<feature type="compositionally biased region" description="Basic residues" evidence="7">
    <location>
        <begin position="1"/>
        <end position="10"/>
    </location>
</feature>
<keyword evidence="6" id="KW-0326">Glycosidase</keyword>
<dbReference type="GO" id="GO:0005634">
    <property type="term" value="C:nucleus"/>
    <property type="evidence" value="ECO:0007669"/>
    <property type="project" value="TreeGrafter"/>
</dbReference>
<dbReference type="GO" id="GO:0003677">
    <property type="term" value="F:DNA binding"/>
    <property type="evidence" value="ECO:0007669"/>
    <property type="project" value="InterPro"/>
</dbReference>
<evidence type="ECO:0000256" key="4">
    <source>
        <dbReference type="ARBA" id="ARBA00023204"/>
    </source>
</evidence>
<dbReference type="InterPro" id="IPR023170">
    <property type="entry name" value="HhH_base_excis_C"/>
</dbReference>
<feature type="compositionally biased region" description="Low complexity" evidence="7">
    <location>
        <begin position="346"/>
        <end position="383"/>
    </location>
</feature>
<evidence type="ECO:0000256" key="1">
    <source>
        <dbReference type="ARBA" id="ARBA00008343"/>
    </source>
</evidence>
<keyword evidence="5" id="KW-0456">Lyase</keyword>
<dbReference type="GO" id="GO:0000703">
    <property type="term" value="F:oxidized pyrimidine nucleobase lesion DNA N-glycosylase activity"/>
    <property type="evidence" value="ECO:0007669"/>
    <property type="project" value="TreeGrafter"/>
</dbReference>
<dbReference type="AlphaFoldDB" id="F0VCJ6"/>
<feature type="region of interest" description="Disordered" evidence="7">
    <location>
        <begin position="1"/>
        <end position="40"/>
    </location>
</feature>
<keyword evidence="2" id="KW-0227">DNA damage</keyword>
<reference evidence="10" key="3">
    <citation type="journal article" date="2012" name="PLoS Pathog.">
        <title>Comparative genomics of the apicomplexan parasites Toxoplasma gondii and Neospora caninum: Coccidia differing in host range and transmission strategy.</title>
        <authorList>
            <person name="Reid A.J."/>
            <person name="Vermont S.J."/>
            <person name="Cotton J.A."/>
            <person name="Harris D."/>
            <person name="Hill-Cawthorne G.A."/>
            <person name="Konen-Waisman S."/>
            <person name="Latham S.M."/>
            <person name="Mourier T."/>
            <person name="Norton R."/>
            <person name="Quail M.A."/>
            <person name="Sanders M."/>
            <person name="Shanmugam D."/>
            <person name="Sohal A."/>
            <person name="Wasmuth J.D."/>
            <person name="Brunk B."/>
            <person name="Grigg M.E."/>
            <person name="Howard J.C."/>
            <person name="Parkinson J."/>
            <person name="Roos D.S."/>
            <person name="Trees A.J."/>
            <person name="Berriman M."/>
            <person name="Pain A."/>
            <person name="Wastling J.M."/>
        </authorList>
    </citation>
    <scope>NUCLEOTIDE SEQUENCE [LARGE SCALE GENOMIC DNA]</scope>
    <source>
        <strain evidence="10">Liverpool</strain>
    </source>
</reference>
<keyword evidence="3" id="KW-0378">Hydrolase</keyword>
<dbReference type="InterPro" id="IPR000445">
    <property type="entry name" value="HhH_motif"/>
</dbReference>
<dbReference type="EMBL" id="LN714479">
    <property type="protein sequence ID" value="CEL65639.1"/>
    <property type="molecule type" value="Genomic_DNA"/>
</dbReference>
<reference evidence="9" key="4">
    <citation type="journal article" date="2015" name="PLoS ONE">
        <title>Comprehensive Evaluation of Toxoplasma gondii VEG and Neospora caninum LIV Genomes with Tachyzoite Stage Transcriptome and Proteome Defines Novel Transcript Features.</title>
        <authorList>
            <person name="Ramaprasad A."/>
            <person name="Mourier T."/>
            <person name="Naeem R."/>
            <person name="Malas T.B."/>
            <person name="Moussa E."/>
            <person name="Panigrahi A."/>
            <person name="Vermont S.J."/>
            <person name="Otto T.D."/>
            <person name="Wastling J."/>
            <person name="Pain A."/>
        </authorList>
    </citation>
    <scope>NUCLEOTIDE SEQUENCE</scope>
    <source>
        <strain evidence="9">Liverpool</strain>
    </source>
</reference>
<dbReference type="RefSeq" id="XP_003881718.1">
    <property type="nucleotide sequence ID" value="XM_003881669.1"/>
</dbReference>
<dbReference type="GO" id="GO:0006289">
    <property type="term" value="P:nucleotide-excision repair"/>
    <property type="evidence" value="ECO:0007669"/>
    <property type="project" value="TreeGrafter"/>
</dbReference>
<feature type="region of interest" description="Disordered" evidence="7">
    <location>
        <begin position="85"/>
        <end position="423"/>
    </location>
</feature>
<dbReference type="VEuPathDB" id="ToxoDB:NCLIV_014790"/>
<dbReference type="Gene3D" id="1.10.340.30">
    <property type="entry name" value="Hypothetical protein, domain 2"/>
    <property type="match status" value="1"/>
</dbReference>
<feature type="compositionally biased region" description="Low complexity" evidence="7">
    <location>
        <begin position="233"/>
        <end position="253"/>
    </location>
</feature>
<gene>
    <name evidence="9" type="ORF">BN1204_014790</name>
    <name evidence="8" type="ORF">NCLIV_014790</name>
</gene>
<evidence type="ECO:0000256" key="3">
    <source>
        <dbReference type="ARBA" id="ARBA00022801"/>
    </source>
</evidence>
<feature type="compositionally biased region" description="Low complexity" evidence="7">
    <location>
        <begin position="749"/>
        <end position="764"/>
    </location>
</feature>
<feature type="compositionally biased region" description="Basic and acidic residues" evidence="7">
    <location>
        <begin position="15"/>
        <end position="31"/>
    </location>
</feature>
<feature type="compositionally biased region" description="Basic and acidic residues" evidence="7">
    <location>
        <begin position="582"/>
        <end position="598"/>
    </location>
</feature>
<evidence type="ECO:0000313" key="9">
    <source>
        <dbReference type="EMBL" id="CEL65639.1"/>
    </source>
</evidence>
<feature type="compositionally biased region" description="Low complexity" evidence="7">
    <location>
        <begin position="85"/>
        <end position="109"/>
    </location>
</feature>
<dbReference type="OrthoDB" id="2099276at2759"/>
<evidence type="ECO:0000256" key="5">
    <source>
        <dbReference type="ARBA" id="ARBA00023239"/>
    </source>
</evidence>
<feature type="region of interest" description="Disordered" evidence="7">
    <location>
        <begin position="1061"/>
        <end position="1093"/>
    </location>
</feature>
<feature type="compositionally biased region" description="Basic and acidic residues" evidence="7">
    <location>
        <begin position="186"/>
        <end position="195"/>
    </location>
</feature>
<feature type="compositionally biased region" description="Low complexity" evidence="7">
    <location>
        <begin position="725"/>
        <end position="740"/>
    </location>
</feature>
<feature type="compositionally biased region" description="Low complexity" evidence="7">
    <location>
        <begin position="538"/>
        <end position="579"/>
    </location>
</feature>
<dbReference type="PANTHER" id="PTHR43286:SF1">
    <property type="entry name" value="ENDONUCLEASE III-LIKE PROTEIN 1"/>
    <property type="match status" value="1"/>
</dbReference>
<comment type="similarity">
    <text evidence="1">Belongs to the Nth/MutY family.</text>
</comment>
<dbReference type="SUPFAM" id="SSF48150">
    <property type="entry name" value="DNA-glycosylase"/>
    <property type="match status" value="2"/>
</dbReference>
<dbReference type="InterPro" id="IPR011257">
    <property type="entry name" value="DNA_glycosylase"/>
</dbReference>
<name>F0VCJ6_NEOCL</name>
<reference evidence="8" key="2">
    <citation type="submission" date="2011-03" db="EMBL/GenBank/DDBJ databases">
        <title>Comparative genomics and transcriptomics of Neospora caninum and Toxoplasma gondii.</title>
        <authorList>
            <person name="Reid A.J."/>
            <person name="Sohal A."/>
            <person name="Harris D."/>
            <person name="Quail M."/>
            <person name="Sanders M."/>
            <person name="Berriman M."/>
            <person name="Wastling J.M."/>
            <person name="Pain A."/>
        </authorList>
    </citation>
    <scope>NUCLEOTIDE SEQUENCE</scope>
    <source>
        <strain evidence="8">Liverpool</strain>
    </source>
</reference>
<dbReference type="eggNOG" id="KOG1921">
    <property type="taxonomic scope" value="Eukaryota"/>
</dbReference>
<feature type="compositionally biased region" description="Pro residues" evidence="7">
    <location>
        <begin position="110"/>
        <end position="122"/>
    </location>
</feature>
<dbReference type="Pfam" id="PF00633">
    <property type="entry name" value="HHH"/>
    <property type="match status" value="1"/>
</dbReference>
<dbReference type="GO" id="GO:0016829">
    <property type="term" value="F:lyase activity"/>
    <property type="evidence" value="ECO:0007669"/>
    <property type="project" value="UniProtKB-KW"/>
</dbReference>
<dbReference type="GO" id="GO:0003906">
    <property type="term" value="F:DNA-(apurinic or apyrimidinic site) endonuclease activity"/>
    <property type="evidence" value="ECO:0007669"/>
    <property type="project" value="TreeGrafter"/>
</dbReference>
<evidence type="ECO:0000256" key="6">
    <source>
        <dbReference type="ARBA" id="ARBA00023295"/>
    </source>
</evidence>
<protein>
    <submittedName>
        <fullName evidence="9">Helix-hairpin-helix motif domain-containing protein</fullName>
    </submittedName>
</protein>